<reference evidence="2" key="2">
    <citation type="submission" date="2013-12" db="EMBL/GenBank/DDBJ databases">
        <title>Evolution of pathogenesis and genome organization in the Tremellales.</title>
        <authorList>
            <person name="Cuomo C."/>
            <person name="Litvintseva A."/>
            <person name="Heitman J."/>
            <person name="Chen Y."/>
            <person name="Sun S."/>
            <person name="Springer D."/>
            <person name="Dromer F."/>
            <person name="Young S."/>
            <person name="Zeng Q."/>
            <person name="Chapman S."/>
            <person name="Gujja S."/>
            <person name="Saif S."/>
            <person name="Birren B."/>
        </authorList>
    </citation>
    <scope>NUCLEOTIDE SEQUENCE [LARGE SCALE GENOMIC DNA]</scope>
    <source>
        <strain evidence="2">BCC8398</strain>
    </source>
</reference>
<dbReference type="OrthoDB" id="10284030at2759"/>
<dbReference type="AlphaFoldDB" id="A0A1B9GNI8"/>
<accession>A0A1B9GNI8</accession>
<gene>
    <name evidence="1" type="ORF">I316_05580</name>
</gene>
<keyword evidence="2" id="KW-1185">Reference proteome</keyword>
<evidence type="ECO:0008006" key="3">
    <source>
        <dbReference type="Google" id="ProtNLM"/>
    </source>
</evidence>
<proteinExistence type="predicted"/>
<dbReference type="EMBL" id="KV700129">
    <property type="protein sequence ID" value="OCF32659.1"/>
    <property type="molecule type" value="Genomic_DNA"/>
</dbReference>
<evidence type="ECO:0000313" key="2">
    <source>
        <dbReference type="Proteomes" id="UP000092666"/>
    </source>
</evidence>
<organism evidence="1 2">
    <name type="scientific">Kwoniella heveanensis BCC8398</name>
    <dbReference type="NCBI Taxonomy" id="1296120"/>
    <lineage>
        <taxon>Eukaryota</taxon>
        <taxon>Fungi</taxon>
        <taxon>Dikarya</taxon>
        <taxon>Basidiomycota</taxon>
        <taxon>Agaricomycotina</taxon>
        <taxon>Tremellomycetes</taxon>
        <taxon>Tremellales</taxon>
        <taxon>Cryptococcaceae</taxon>
        <taxon>Kwoniella</taxon>
    </lineage>
</organism>
<name>A0A1B9GNI8_9TREE</name>
<dbReference type="Proteomes" id="UP000092666">
    <property type="component" value="Unassembled WGS sequence"/>
</dbReference>
<reference evidence="1 2" key="1">
    <citation type="submission" date="2013-07" db="EMBL/GenBank/DDBJ databases">
        <title>The Genome Sequence of Cryptococcus heveanensis BCC8398.</title>
        <authorList>
            <consortium name="The Broad Institute Genome Sequencing Platform"/>
            <person name="Cuomo C."/>
            <person name="Litvintseva A."/>
            <person name="Chen Y."/>
            <person name="Heitman J."/>
            <person name="Sun S."/>
            <person name="Springer D."/>
            <person name="Dromer F."/>
            <person name="Young S.K."/>
            <person name="Zeng Q."/>
            <person name="Gargeya S."/>
            <person name="Fitzgerald M."/>
            <person name="Abouelleil A."/>
            <person name="Alvarado L."/>
            <person name="Berlin A.M."/>
            <person name="Chapman S.B."/>
            <person name="Dewar J."/>
            <person name="Goldberg J."/>
            <person name="Griggs A."/>
            <person name="Gujja S."/>
            <person name="Hansen M."/>
            <person name="Howarth C."/>
            <person name="Imamovic A."/>
            <person name="Larimer J."/>
            <person name="McCowan C."/>
            <person name="Murphy C."/>
            <person name="Pearson M."/>
            <person name="Priest M."/>
            <person name="Roberts A."/>
            <person name="Saif S."/>
            <person name="Shea T."/>
            <person name="Sykes S."/>
            <person name="Wortman J."/>
            <person name="Nusbaum C."/>
            <person name="Birren B."/>
        </authorList>
    </citation>
    <scope>NUCLEOTIDE SEQUENCE [LARGE SCALE GENOMIC DNA]</scope>
    <source>
        <strain evidence="1 2">BCC8398</strain>
    </source>
</reference>
<protein>
    <recommendedName>
        <fullName evidence="3">F-box domain-containing protein</fullName>
    </recommendedName>
</protein>
<evidence type="ECO:0000313" key="1">
    <source>
        <dbReference type="EMBL" id="OCF32659.1"/>
    </source>
</evidence>
<sequence>MVSFRHLPQEILQRIILHIPFAIDHVRLPKVCSALARAYTARTYRALCVKYGFGRSNPGGLPSLYSTWAPTATSGGSKRSSDGNAFVKKPRPPRQSWRETFLYVVEHARTCRIEACSPHGLPAPDECWTPDHPCDYRFPQAPVSHKIHPFVAHLGNVNLHIFLSGVFSANPESCASSASSSFDDALRSRPTLDGRLHQPTVHKLEDHPILSSAFCCQPPAATISIKMGLLMPRTKYPVVLAIYNKDGVTVHDVVRGLSKWFATRPSGMDLESFMHQRQALFDADGDEAVVKKWFGYQWNDEELWALMGKWHDCGYCEDEDEPCEGVGADEIICREVELERHTYGDWYGDWIRRPALKSEPEAKERIMLCRPYVKGYVGMEITMITQERGRL</sequence>